<feature type="transmembrane region" description="Helical" evidence="8">
    <location>
        <begin position="87"/>
        <end position="104"/>
    </location>
</feature>
<protein>
    <submittedName>
        <fullName evidence="9">Multidrug transporter</fullName>
    </submittedName>
</protein>
<evidence type="ECO:0000256" key="8">
    <source>
        <dbReference type="SAM" id="Phobius"/>
    </source>
</evidence>
<dbReference type="EMBL" id="JXRR01000012">
    <property type="protein sequence ID" value="KIL48568.1"/>
    <property type="molecule type" value="Genomic_DNA"/>
</dbReference>
<keyword evidence="6 8" id="KW-0472">Membrane</keyword>
<dbReference type="Pfam" id="PF00893">
    <property type="entry name" value="Multi_Drug_Res"/>
    <property type="match status" value="1"/>
</dbReference>
<proteinExistence type="inferred from homology"/>
<evidence type="ECO:0000256" key="1">
    <source>
        <dbReference type="ARBA" id="ARBA00004651"/>
    </source>
</evidence>
<organism evidence="9 10">
    <name type="scientific">Jeotgalibacillus campisalis</name>
    <dbReference type="NCBI Taxonomy" id="220754"/>
    <lineage>
        <taxon>Bacteria</taxon>
        <taxon>Bacillati</taxon>
        <taxon>Bacillota</taxon>
        <taxon>Bacilli</taxon>
        <taxon>Bacillales</taxon>
        <taxon>Caryophanaceae</taxon>
        <taxon>Jeotgalibacillus</taxon>
    </lineage>
</organism>
<reference evidence="9 10" key="1">
    <citation type="submission" date="2015-01" db="EMBL/GenBank/DDBJ databases">
        <title>Jeotgalibacillus campisalis genome sequencing.</title>
        <authorList>
            <person name="Goh K.M."/>
            <person name="Chan K.-G."/>
            <person name="Yaakop A.S."/>
            <person name="Ee R."/>
            <person name="Gan H.M."/>
            <person name="Chan C.S."/>
        </authorList>
    </citation>
    <scope>NUCLEOTIDE SEQUENCE [LARGE SCALE GENOMIC DNA]</scope>
    <source>
        <strain evidence="9 10">SF-57</strain>
    </source>
</reference>
<comment type="similarity">
    <text evidence="7">Belongs to the drug/metabolite transporter (DMT) superfamily. Small multidrug resistance (SMR) (TC 2.A.7.1) family.</text>
</comment>
<dbReference type="InterPro" id="IPR037185">
    <property type="entry name" value="EmrE-like"/>
</dbReference>
<gene>
    <name evidence="9" type="ORF">KR50_13410</name>
</gene>
<keyword evidence="5 8" id="KW-1133">Transmembrane helix</keyword>
<dbReference type="InterPro" id="IPR000390">
    <property type="entry name" value="Small_drug/metabolite_transptr"/>
</dbReference>
<dbReference type="GO" id="GO:0022857">
    <property type="term" value="F:transmembrane transporter activity"/>
    <property type="evidence" value="ECO:0007669"/>
    <property type="project" value="InterPro"/>
</dbReference>
<comment type="caution">
    <text evidence="9">The sequence shown here is derived from an EMBL/GenBank/DDBJ whole genome shotgun (WGS) entry which is preliminary data.</text>
</comment>
<accession>A0A0C2VX84</accession>
<evidence type="ECO:0000256" key="6">
    <source>
        <dbReference type="ARBA" id="ARBA00023136"/>
    </source>
</evidence>
<dbReference type="PANTHER" id="PTHR30561:SF0">
    <property type="entry name" value="GUANIDINIUM EXPORTER"/>
    <property type="match status" value="1"/>
</dbReference>
<dbReference type="RefSeq" id="WP_041056332.1">
    <property type="nucleotide sequence ID" value="NZ_JXRR01000012.1"/>
</dbReference>
<dbReference type="SUPFAM" id="SSF103481">
    <property type="entry name" value="Multidrug resistance efflux transporter EmrE"/>
    <property type="match status" value="1"/>
</dbReference>
<keyword evidence="10" id="KW-1185">Reference proteome</keyword>
<dbReference type="GO" id="GO:0005886">
    <property type="term" value="C:plasma membrane"/>
    <property type="evidence" value="ECO:0007669"/>
    <property type="project" value="UniProtKB-SubCell"/>
</dbReference>
<evidence type="ECO:0000256" key="2">
    <source>
        <dbReference type="ARBA" id="ARBA00022448"/>
    </source>
</evidence>
<dbReference type="InterPro" id="IPR045324">
    <property type="entry name" value="Small_multidrug_res"/>
</dbReference>
<keyword evidence="4 7" id="KW-0812">Transmembrane</keyword>
<name>A0A0C2VX84_9BACL</name>
<dbReference type="Proteomes" id="UP000031972">
    <property type="component" value="Unassembled WGS sequence"/>
</dbReference>
<evidence type="ECO:0000313" key="9">
    <source>
        <dbReference type="EMBL" id="KIL48568.1"/>
    </source>
</evidence>
<sequence>MAWVLLGIAGIFEVLFVLSMKLSEGFTKTKYFIASVVAGGTSFYLLSLALLEVPVGTGYGVWTGIGAVGSVVAGMLFFKESKDIRKLVFVAMIVTGVVGLRLVSG</sequence>
<dbReference type="PATRIC" id="fig|220754.4.peg.1365"/>
<feature type="transmembrane region" description="Helical" evidence="8">
    <location>
        <begin position="31"/>
        <end position="51"/>
    </location>
</feature>
<dbReference type="Gene3D" id="1.10.3730.20">
    <property type="match status" value="1"/>
</dbReference>
<feature type="transmembrane region" description="Helical" evidence="8">
    <location>
        <begin position="6"/>
        <end position="24"/>
    </location>
</feature>
<evidence type="ECO:0000256" key="3">
    <source>
        <dbReference type="ARBA" id="ARBA00022475"/>
    </source>
</evidence>
<keyword evidence="2" id="KW-0813">Transport</keyword>
<comment type="subcellular location">
    <subcellularLocation>
        <location evidence="1 7">Cell membrane</location>
        <topology evidence="1 7">Multi-pass membrane protein</topology>
    </subcellularLocation>
</comment>
<evidence type="ECO:0000256" key="7">
    <source>
        <dbReference type="RuleBase" id="RU003942"/>
    </source>
</evidence>
<dbReference type="FunFam" id="1.10.3730.20:FF:000001">
    <property type="entry name" value="Quaternary ammonium compound resistance transporter SugE"/>
    <property type="match status" value="1"/>
</dbReference>
<feature type="transmembrane region" description="Helical" evidence="8">
    <location>
        <begin position="57"/>
        <end position="78"/>
    </location>
</feature>
<keyword evidence="3" id="KW-1003">Cell membrane</keyword>
<evidence type="ECO:0000256" key="5">
    <source>
        <dbReference type="ARBA" id="ARBA00022989"/>
    </source>
</evidence>
<dbReference type="OrthoDB" id="21828at2"/>
<dbReference type="AlphaFoldDB" id="A0A0C2VX84"/>
<evidence type="ECO:0000256" key="4">
    <source>
        <dbReference type="ARBA" id="ARBA00022692"/>
    </source>
</evidence>
<evidence type="ECO:0000313" key="10">
    <source>
        <dbReference type="Proteomes" id="UP000031972"/>
    </source>
</evidence>
<dbReference type="PANTHER" id="PTHR30561">
    <property type="entry name" value="SMR FAMILY PROTON-DEPENDENT DRUG EFFLUX TRANSPORTER SUGE"/>
    <property type="match status" value="1"/>
</dbReference>